<evidence type="ECO:0000313" key="13">
    <source>
        <dbReference type="EMBL" id="RNM43365.1"/>
    </source>
</evidence>
<comment type="subcellular location">
    <subcellularLocation>
        <location evidence="1">Cell envelope</location>
    </subcellularLocation>
</comment>
<keyword evidence="5" id="KW-0479">Metal-binding</keyword>
<evidence type="ECO:0000313" key="14">
    <source>
        <dbReference type="Proteomes" id="UP000253817"/>
    </source>
</evidence>
<evidence type="ECO:0000256" key="2">
    <source>
        <dbReference type="ARBA" id="ARBA00009288"/>
    </source>
</evidence>
<dbReference type="Gene3D" id="1.10.1130.10">
    <property type="entry name" value="Flavocytochrome C3, Chain A"/>
    <property type="match status" value="1"/>
</dbReference>
<dbReference type="Proteomes" id="UP000253817">
    <property type="component" value="Unassembled WGS sequence"/>
</dbReference>
<dbReference type="Proteomes" id="UP000270112">
    <property type="component" value="Unassembled WGS sequence"/>
</dbReference>
<dbReference type="InterPro" id="IPR036280">
    <property type="entry name" value="Multihaem_cyt_sf"/>
</dbReference>
<sequence length="422" mass="46248">MKAMLTNKKAGMWLSLASVCVLIMGLAACTPSNQTKDESTDSKEPATQVQMPAPNENGIITAEAWKDIYPDEYATYMENNDNTDPGDYTEIYPQIKTIWAGSAFSKYYNEPNGHTYALKDISETGRNPKTANCLTCKSSEFILKQDADPTLNTSDIHEMEAQVSEPISCYDCHENTPKDGTVAIRQFFVNAVGDDASQLPEGAMSCGQCHNEYFFPGENKAAENPWSGLAEATPEKVLAIENGLTGGKRYVDHTNPDNGTEQIKVQHPEFETVYGGEGSPMAKQGYSCSDCHMADAKSESGTEYKSHNWTSPLENEELIANDCSKCHKDIKAEVKANQTKAIDRVNSIGDKLVDLNNKLAAAVADGSKSDDELNALRELNRTSQFYWDWVMVENSDGAHNSALAQDTLDKSEAAVDEALAQL</sequence>
<keyword evidence="14" id="KW-1185">Reference proteome</keyword>
<dbReference type="PANTHER" id="PTHR30633:SF0">
    <property type="entry name" value="CYTOCHROME C-552"/>
    <property type="match status" value="1"/>
</dbReference>
<evidence type="ECO:0000256" key="4">
    <source>
        <dbReference type="ARBA" id="ARBA00022617"/>
    </source>
</evidence>
<dbReference type="PANTHER" id="PTHR30633">
    <property type="entry name" value="CYTOCHROME C-552 RESPIRATORY NITRITE REDUCTASE"/>
    <property type="match status" value="1"/>
</dbReference>
<feature type="chain" id="PRO_5038588852" description="nitrite reductase (cytochrome; ammonia-forming)" evidence="11">
    <location>
        <begin position="28"/>
        <end position="422"/>
    </location>
</feature>
<reference evidence="13" key="3">
    <citation type="journal article" date="2019" name="Microbiol. Resour. Announc.">
        <title>Draft Genome Sequences of Type Strains of Gordonibacter faecihominis, Paraeggerthella hongkongensis, Parvibacter caecicola,Slackia equolifaciens, Slackia faecicanis, and Slackia isoflavoniconvertens.</title>
        <authorList>
            <person name="Danylec N."/>
            <person name="Stoll D.A."/>
            <person name="Dotsch A."/>
            <person name="Huch M."/>
        </authorList>
    </citation>
    <scope>NUCLEOTIDE SEQUENCE</scope>
    <source>
        <strain evidence="13">DSM 16107</strain>
    </source>
</reference>
<dbReference type="EMBL" id="PPTT01000002">
    <property type="protein sequence ID" value="RDB71428.1"/>
    <property type="molecule type" value="Genomic_DNA"/>
</dbReference>
<dbReference type="AlphaFoldDB" id="A0A3N0J2E2"/>
<dbReference type="SUPFAM" id="SSF48695">
    <property type="entry name" value="Multiheme cytochromes"/>
    <property type="match status" value="1"/>
</dbReference>
<keyword evidence="6 11" id="KW-0732">Signal</keyword>
<keyword evidence="7" id="KW-0106">Calcium</keyword>
<evidence type="ECO:0000256" key="10">
    <source>
        <dbReference type="ARBA" id="ARBA00049131"/>
    </source>
</evidence>
<evidence type="ECO:0000313" key="12">
    <source>
        <dbReference type="EMBL" id="RDB71428.1"/>
    </source>
</evidence>
<reference evidence="15" key="2">
    <citation type="submission" date="2018-05" db="EMBL/GenBank/DDBJ databases">
        <title>Genome Sequencing of selected type strains of the family Eggerthellaceae.</title>
        <authorList>
            <person name="Danylec N."/>
            <person name="Stoll D.A."/>
            <person name="Doetsch A."/>
            <person name="Huch M."/>
        </authorList>
    </citation>
    <scope>NUCLEOTIDE SEQUENCE [LARGE SCALE GENOMIC DNA]</scope>
    <source>
        <strain evidence="15">DSM 16107</strain>
    </source>
</reference>
<keyword evidence="8" id="KW-0560">Oxidoreductase</keyword>
<dbReference type="Gene3D" id="1.20.140.10">
    <property type="entry name" value="Butyryl-CoA Dehydrogenase, subunit A, domain 3"/>
    <property type="match status" value="1"/>
</dbReference>
<dbReference type="GO" id="GO:0046872">
    <property type="term" value="F:metal ion binding"/>
    <property type="evidence" value="ECO:0007669"/>
    <property type="project" value="UniProtKB-KW"/>
</dbReference>
<organism evidence="13 15">
    <name type="scientific">Eggerthella sinensis</name>
    <dbReference type="NCBI Taxonomy" id="242230"/>
    <lineage>
        <taxon>Bacteria</taxon>
        <taxon>Bacillati</taxon>
        <taxon>Actinomycetota</taxon>
        <taxon>Coriobacteriia</taxon>
        <taxon>Eggerthellales</taxon>
        <taxon>Eggerthellaceae</taxon>
        <taxon>Eggerthella</taxon>
    </lineage>
</organism>
<evidence type="ECO:0000256" key="9">
    <source>
        <dbReference type="ARBA" id="ARBA00023004"/>
    </source>
</evidence>
<accession>A0A3N0J2E2</accession>
<comment type="similarity">
    <text evidence="2">Belongs to the cytochrome c-552 family.</text>
</comment>
<evidence type="ECO:0000256" key="11">
    <source>
        <dbReference type="SAM" id="SignalP"/>
    </source>
</evidence>
<dbReference type="GO" id="GO:0042279">
    <property type="term" value="F:nitrite reductase (cytochrome, ammonia-forming) activity"/>
    <property type="evidence" value="ECO:0007669"/>
    <property type="project" value="UniProtKB-EC"/>
</dbReference>
<dbReference type="EC" id="1.7.2.2" evidence="3"/>
<comment type="catalytic activity">
    <reaction evidence="10">
        <text>6 Fe(III)-[cytochrome c] + NH4(+) + 2 H2O = 6 Fe(II)-[cytochrome c] + nitrite + 8 H(+)</text>
        <dbReference type="Rhea" id="RHEA:13089"/>
        <dbReference type="Rhea" id="RHEA-COMP:10350"/>
        <dbReference type="Rhea" id="RHEA-COMP:14399"/>
        <dbReference type="ChEBI" id="CHEBI:15377"/>
        <dbReference type="ChEBI" id="CHEBI:15378"/>
        <dbReference type="ChEBI" id="CHEBI:16301"/>
        <dbReference type="ChEBI" id="CHEBI:28938"/>
        <dbReference type="ChEBI" id="CHEBI:29033"/>
        <dbReference type="ChEBI" id="CHEBI:29034"/>
        <dbReference type="EC" id="1.7.2.2"/>
    </reaction>
</comment>
<feature type="signal peptide" evidence="11">
    <location>
        <begin position="1"/>
        <end position="27"/>
    </location>
</feature>
<evidence type="ECO:0000256" key="5">
    <source>
        <dbReference type="ARBA" id="ARBA00022723"/>
    </source>
</evidence>
<proteinExistence type="inferred from homology"/>
<comment type="caution">
    <text evidence="13">The sequence shown here is derived from an EMBL/GenBank/DDBJ whole genome shotgun (WGS) entry which is preliminary data.</text>
</comment>
<evidence type="ECO:0000256" key="8">
    <source>
        <dbReference type="ARBA" id="ARBA00023002"/>
    </source>
</evidence>
<evidence type="ECO:0000313" key="15">
    <source>
        <dbReference type="Proteomes" id="UP000270112"/>
    </source>
</evidence>
<reference evidence="12 14" key="1">
    <citation type="journal article" date="2018" name="Elife">
        <title>Discovery and characterization of a prevalent human gut bacterial enzyme sufficient for the inactivation of a family of plant toxins.</title>
        <authorList>
            <person name="Koppel N."/>
            <person name="Bisanz J.E."/>
            <person name="Pandelia M.E."/>
            <person name="Turnbaugh P.J."/>
            <person name="Balskus E.P."/>
        </authorList>
    </citation>
    <scope>NUCLEOTIDE SEQUENCE [LARGE SCALE GENOMIC DNA]</scope>
    <source>
        <strain evidence="12 14">DSM 16107</strain>
    </source>
</reference>
<dbReference type="Pfam" id="PF02335">
    <property type="entry name" value="Cytochrom_C552"/>
    <property type="match status" value="1"/>
</dbReference>
<dbReference type="PROSITE" id="PS51257">
    <property type="entry name" value="PROKAR_LIPOPROTEIN"/>
    <property type="match status" value="1"/>
</dbReference>
<name>A0A3N0J2E2_9ACTN</name>
<evidence type="ECO:0000256" key="3">
    <source>
        <dbReference type="ARBA" id="ARBA00011887"/>
    </source>
</evidence>
<evidence type="ECO:0000256" key="7">
    <source>
        <dbReference type="ARBA" id="ARBA00022837"/>
    </source>
</evidence>
<evidence type="ECO:0000256" key="1">
    <source>
        <dbReference type="ARBA" id="ARBA00004196"/>
    </source>
</evidence>
<keyword evidence="4" id="KW-0349">Heme</keyword>
<evidence type="ECO:0000256" key="6">
    <source>
        <dbReference type="ARBA" id="ARBA00022729"/>
    </source>
</evidence>
<dbReference type="InterPro" id="IPR003321">
    <property type="entry name" value="Cyt_c552"/>
</dbReference>
<gene>
    <name evidence="12" type="ORF">C1876_01350</name>
    <name evidence="13" type="ORF">DMP09_00290</name>
</gene>
<dbReference type="EMBL" id="QICC01000001">
    <property type="protein sequence ID" value="RNM43365.1"/>
    <property type="molecule type" value="Genomic_DNA"/>
</dbReference>
<keyword evidence="9" id="KW-0408">Iron</keyword>
<dbReference type="GO" id="GO:0030288">
    <property type="term" value="C:outer membrane-bounded periplasmic space"/>
    <property type="evidence" value="ECO:0007669"/>
    <property type="project" value="TreeGrafter"/>
</dbReference>
<dbReference type="GO" id="GO:0019645">
    <property type="term" value="P:anaerobic electron transport chain"/>
    <property type="evidence" value="ECO:0007669"/>
    <property type="project" value="TreeGrafter"/>
</dbReference>
<dbReference type="GO" id="GO:0020037">
    <property type="term" value="F:heme binding"/>
    <property type="evidence" value="ECO:0007669"/>
    <property type="project" value="TreeGrafter"/>
</dbReference>
<protein>
    <recommendedName>
        <fullName evidence="3">nitrite reductase (cytochrome; ammonia-forming)</fullName>
        <ecNumber evidence="3">1.7.2.2</ecNumber>
    </recommendedName>
</protein>